<keyword evidence="2" id="KW-1185">Reference proteome</keyword>
<name>A0AA39IR56_9BILA</name>
<dbReference type="AlphaFoldDB" id="A0AA39IR56"/>
<accession>A0AA39IR56</accession>
<organism evidence="1 2">
    <name type="scientific">Steinernema hermaphroditum</name>
    <dbReference type="NCBI Taxonomy" id="289476"/>
    <lineage>
        <taxon>Eukaryota</taxon>
        <taxon>Metazoa</taxon>
        <taxon>Ecdysozoa</taxon>
        <taxon>Nematoda</taxon>
        <taxon>Chromadorea</taxon>
        <taxon>Rhabditida</taxon>
        <taxon>Tylenchina</taxon>
        <taxon>Panagrolaimomorpha</taxon>
        <taxon>Strongyloidoidea</taxon>
        <taxon>Steinernematidae</taxon>
        <taxon>Steinernema</taxon>
    </lineage>
</organism>
<dbReference type="Proteomes" id="UP001175271">
    <property type="component" value="Unassembled WGS sequence"/>
</dbReference>
<protein>
    <submittedName>
        <fullName evidence="1">Uncharacterized protein</fullName>
    </submittedName>
</protein>
<evidence type="ECO:0000313" key="2">
    <source>
        <dbReference type="Proteomes" id="UP001175271"/>
    </source>
</evidence>
<reference evidence="1" key="1">
    <citation type="submission" date="2023-06" db="EMBL/GenBank/DDBJ databases">
        <title>Genomic analysis of the entomopathogenic nematode Steinernema hermaphroditum.</title>
        <authorList>
            <person name="Schwarz E.M."/>
            <person name="Heppert J.K."/>
            <person name="Baniya A."/>
            <person name="Schwartz H.T."/>
            <person name="Tan C.-H."/>
            <person name="Antoshechkin I."/>
            <person name="Sternberg P.W."/>
            <person name="Goodrich-Blair H."/>
            <person name="Dillman A.R."/>
        </authorList>
    </citation>
    <scope>NUCLEOTIDE SEQUENCE</scope>
    <source>
        <strain evidence="1">PS9179</strain>
        <tissue evidence="1">Whole animal</tissue>
    </source>
</reference>
<sequence>MMDHLAKYVANEGRKFLYCFIPNNHLRAYIYGISKFDDFQDIFKHIDSHEKLHVNTRAVFELSRDLLKEASRERYAAENSYEYIHLVVIVGNLLNKRIRSGYGAMAVMTCERKDIREEFFHLMKLTEKAFKYNRASGVPNYTSKTPAVSHYLRYGAQAGGLKNGCNNTILTVEEYLCRIVQMMFPEAKRYKIAPQHENEPEKFVQYWSKYEPLIRKNGTERKFSINGNVQPDNRRWVLVTKFVNRRYEISSLQFEYYP</sequence>
<comment type="caution">
    <text evidence="1">The sequence shown here is derived from an EMBL/GenBank/DDBJ whole genome shotgun (WGS) entry which is preliminary data.</text>
</comment>
<evidence type="ECO:0000313" key="1">
    <source>
        <dbReference type="EMBL" id="KAK0427977.1"/>
    </source>
</evidence>
<dbReference type="EMBL" id="JAUCMV010000001">
    <property type="protein sequence ID" value="KAK0427977.1"/>
    <property type="molecule type" value="Genomic_DNA"/>
</dbReference>
<proteinExistence type="predicted"/>
<gene>
    <name evidence="1" type="ORF">QR680_010524</name>
</gene>